<feature type="disulfide bond" evidence="8">
    <location>
        <begin position="103"/>
        <end position="108"/>
    </location>
</feature>
<keyword evidence="7" id="KW-0481">Metalloenzyme inhibitor</keyword>
<dbReference type="GO" id="GO:0002020">
    <property type="term" value="F:protease binding"/>
    <property type="evidence" value="ECO:0007669"/>
    <property type="project" value="TreeGrafter"/>
</dbReference>
<comment type="subcellular location">
    <subcellularLocation>
        <location evidence="1">Secreted</location>
    </subcellularLocation>
</comment>
<comment type="similarity">
    <text evidence="2">Belongs to the protease inhibitor I35 (TIMP) family.</text>
</comment>
<name>A0A8C4WXK7_EPTBU</name>
<evidence type="ECO:0000256" key="8">
    <source>
        <dbReference type="PIRSR" id="PIRSR601820-3"/>
    </source>
</evidence>
<keyword evidence="6 8" id="KW-1015">Disulfide bond</keyword>
<sequence length="194" mass="22298">MMWMFTHATAFSLMDSLSYHRQIIKGADKVSSLKHVYSPPSDFMCGVELMEDTEYLLTGRLNGDKVHIGLCDLVRPWAELIPAQQQNVLKYYQLGCSCRIMTCFSLPCSVFADDECLWTDLVQNEHKDGYQARNFACLPQPHLPTLCSWHHGMAPALDEAEDDYDYEEERPEPLLARARPDFYPPGTKYNRLVI</sequence>
<keyword evidence="3" id="KW-0964">Secreted</keyword>
<dbReference type="PANTHER" id="PTHR11844">
    <property type="entry name" value="METALLOPROTEASE INHIBITOR"/>
    <property type="match status" value="1"/>
</dbReference>
<evidence type="ECO:0000256" key="3">
    <source>
        <dbReference type="ARBA" id="ARBA00022525"/>
    </source>
</evidence>
<keyword evidence="11" id="KW-1185">Reference proteome</keyword>
<feature type="disulfide bond" evidence="8">
    <location>
        <begin position="98"/>
        <end position="147"/>
    </location>
</feature>
<evidence type="ECO:0000259" key="9">
    <source>
        <dbReference type="PROSITE" id="PS50189"/>
    </source>
</evidence>
<feature type="domain" description="NTR" evidence="9">
    <location>
        <begin position="1"/>
        <end position="96"/>
    </location>
</feature>
<evidence type="ECO:0000256" key="6">
    <source>
        <dbReference type="ARBA" id="ARBA00023157"/>
    </source>
</evidence>
<dbReference type="GO" id="GO:0005615">
    <property type="term" value="C:extracellular space"/>
    <property type="evidence" value="ECO:0007669"/>
    <property type="project" value="TreeGrafter"/>
</dbReference>
<evidence type="ECO:0000313" key="11">
    <source>
        <dbReference type="Proteomes" id="UP000694388"/>
    </source>
</evidence>
<dbReference type="InterPro" id="IPR001134">
    <property type="entry name" value="Netrin_domain"/>
</dbReference>
<dbReference type="PANTHER" id="PTHR11844:SF25">
    <property type="entry name" value="NTR DOMAIN-CONTAINING PROTEIN"/>
    <property type="match status" value="1"/>
</dbReference>
<dbReference type="GeneTree" id="ENSGT00940000161081"/>
<dbReference type="InterPro" id="IPR008993">
    <property type="entry name" value="TIMP-like_OB-fold"/>
</dbReference>
<dbReference type="Proteomes" id="UP000694388">
    <property type="component" value="Unplaced"/>
</dbReference>
<reference evidence="10" key="1">
    <citation type="submission" date="2025-08" db="UniProtKB">
        <authorList>
            <consortium name="Ensembl"/>
        </authorList>
    </citation>
    <scope>IDENTIFICATION</scope>
</reference>
<evidence type="ECO:0000256" key="4">
    <source>
        <dbReference type="ARBA" id="ARBA00022608"/>
    </source>
</evidence>
<evidence type="ECO:0000313" key="10">
    <source>
        <dbReference type="Ensembl" id="ENSEBUP00000018209.1"/>
    </source>
</evidence>
<dbReference type="OMA" id="HYACIRR"/>
<dbReference type="Ensembl" id="ENSEBUT00000018786.1">
    <property type="protein sequence ID" value="ENSEBUP00000018209.1"/>
    <property type="gene ID" value="ENSEBUG00000011375.1"/>
</dbReference>
<reference evidence="10" key="2">
    <citation type="submission" date="2025-09" db="UniProtKB">
        <authorList>
            <consortium name="Ensembl"/>
        </authorList>
    </citation>
    <scope>IDENTIFICATION</scope>
</reference>
<dbReference type="AlphaFoldDB" id="A0A8C4WXK7"/>
<evidence type="ECO:0000256" key="7">
    <source>
        <dbReference type="ARBA" id="ARBA00023215"/>
    </source>
</evidence>
<dbReference type="SMART" id="SM00206">
    <property type="entry name" value="NTR"/>
    <property type="match status" value="1"/>
</dbReference>
<organism evidence="10 11">
    <name type="scientific">Eptatretus burgeri</name>
    <name type="common">Inshore hagfish</name>
    <dbReference type="NCBI Taxonomy" id="7764"/>
    <lineage>
        <taxon>Eukaryota</taxon>
        <taxon>Metazoa</taxon>
        <taxon>Chordata</taxon>
        <taxon>Craniata</taxon>
        <taxon>Vertebrata</taxon>
        <taxon>Cyclostomata</taxon>
        <taxon>Myxini</taxon>
        <taxon>Myxiniformes</taxon>
        <taxon>Myxinidae</taxon>
        <taxon>Eptatretinae</taxon>
        <taxon>Eptatretus</taxon>
    </lineage>
</organism>
<dbReference type="PROSITE" id="PS50189">
    <property type="entry name" value="NTR"/>
    <property type="match status" value="1"/>
</dbReference>
<dbReference type="GO" id="GO:0031012">
    <property type="term" value="C:extracellular matrix"/>
    <property type="evidence" value="ECO:0007669"/>
    <property type="project" value="TreeGrafter"/>
</dbReference>
<dbReference type="Gene3D" id="2.40.50.120">
    <property type="match status" value="1"/>
</dbReference>
<proteinExistence type="inferred from homology"/>
<feature type="disulfide bond" evidence="8">
    <location>
        <begin position="116"/>
        <end position="137"/>
    </location>
</feature>
<protein>
    <recommendedName>
        <fullName evidence="9">NTR domain-containing protein</fullName>
    </recommendedName>
</protein>
<evidence type="ECO:0000256" key="2">
    <source>
        <dbReference type="ARBA" id="ARBA00011027"/>
    </source>
</evidence>
<dbReference type="InterPro" id="IPR001820">
    <property type="entry name" value="TIMP"/>
</dbReference>
<dbReference type="SUPFAM" id="SSF50242">
    <property type="entry name" value="TIMP-like"/>
    <property type="match status" value="1"/>
</dbReference>
<dbReference type="Gene3D" id="3.90.370.10">
    <property type="entry name" value="Tissue inhibitor of metalloproteinase-1. Chain B, domain 1"/>
    <property type="match status" value="1"/>
</dbReference>
<evidence type="ECO:0000256" key="5">
    <source>
        <dbReference type="ARBA" id="ARBA00022690"/>
    </source>
</evidence>
<keyword evidence="4" id="KW-0483">Metalloprotease inhibitor</keyword>
<dbReference type="GO" id="GO:0051045">
    <property type="term" value="P:negative regulation of membrane protein ectodomain proteolysis"/>
    <property type="evidence" value="ECO:0007669"/>
    <property type="project" value="TreeGrafter"/>
</dbReference>
<dbReference type="InterPro" id="IPR027465">
    <property type="entry name" value="TIMP_C"/>
</dbReference>
<dbReference type="Pfam" id="PF00965">
    <property type="entry name" value="TIMP"/>
    <property type="match status" value="1"/>
</dbReference>
<keyword evidence="5" id="KW-0646">Protease inhibitor</keyword>
<dbReference type="GO" id="GO:0008191">
    <property type="term" value="F:metalloendopeptidase inhibitor activity"/>
    <property type="evidence" value="ECO:0007669"/>
    <property type="project" value="InterPro"/>
</dbReference>
<accession>A0A8C4WXK7</accession>
<evidence type="ECO:0000256" key="1">
    <source>
        <dbReference type="ARBA" id="ARBA00004613"/>
    </source>
</evidence>